<dbReference type="RefSeq" id="WP_306088870.1">
    <property type="nucleotide sequence ID" value="NZ_CP120992.1"/>
</dbReference>
<gene>
    <name evidence="1" type="ORF">P8A22_19045</name>
</gene>
<reference evidence="1 2" key="1">
    <citation type="submission" date="2023-03" db="EMBL/GenBank/DDBJ databases">
        <title>Isolation and description of six Streptomyces strains from soil environments, able to metabolize different microbial glucans.</title>
        <authorList>
            <person name="Widen T."/>
            <person name="Larsbrink J."/>
        </authorList>
    </citation>
    <scope>NUCLEOTIDE SEQUENCE [LARGE SCALE GENOMIC DNA]</scope>
    <source>
        <strain evidence="1 2">Mut2</strain>
    </source>
</reference>
<dbReference type="Proteomes" id="UP001229952">
    <property type="component" value="Chromosome"/>
</dbReference>
<keyword evidence="2" id="KW-1185">Reference proteome</keyword>
<dbReference type="Pfam" id="PF10977">
    <property type="entry name" value="DUF2797"/>
    <property type="match status" value="1"/>
</dbReference>
<evidence type="ECO:0000313" key="1">
    <source>
        <dbReference type="EMBL" id="WLQ41877.1"/>
    </source>
</evidence>
<protein>
    <submittedName>
        <fullName evidence="1">DUF2797 domain-containing protein</fullName>
    </submittedName>
</protein>
<accession>A0ABY9I6Q7</accession>
<dbReference type="InterPro" id="IPR021246">
    <property type="entry name" value="DUF2797"/>
</dbReference>
<proteinExistence type="predicted"/>
<sequence>MEWQCTGLRWPEERGGPVLGWRKGRAVRGSALAYGTEFGFRAEGVRGCAGARGNACPVGAVVAARSTGGRCPECGRLDRAHSVAADTIPDDPRTYRVYLAWFGPGMVKVGITAEERGAARLREQGAVVFSWLGRGPLMAARRAEELLRAALGVPDRIPYARKRAVRAELPGAAERAGEVAELYGRAVALDGGGWPEALERLPFEAVDHAGIFGIGEAGRVGEVGGIGGVGGQGGAVRAVTGLVDGGAVAGRLVAAAGPDLHLETGADVVVVDTRLMTGWALAAAGPEAGLSVPTVGVGGGVSQDGLF</sequence>
<dbReference type="EMBL" id="CP120992">
    <property type="protein sequence ID" value="WLQ41877.1"/>
    <property type="molecule type" value="Genomic_DNA"/>
</dbReference>
<organism evidence="1 2">
    <name type="scientific">Streptomyces laculatispora</name>
    <dbReference type="NCBI Taxonomy" id="887464"/>
    <lineage>
        <taxon>Bacteria</taxon>
        <taxon>Bacillati</taxon>
        <taxon>Actinomycetota</taxon>
        <taxon>Actinomycetes</taxon>
        <taxon>Kitasatosporales</taxon>
        <taxon>Streptomycetaceae</taxon>
        <taxon>Streptomyces</taxon>
    </lineage>
</organism>
<name>A0ABY9I6Q7_9ACTN</name>
<evidence type="ECO:0000313" key="2">
    <source>
        <dbReference type="Proteomes" id="UP001229952"/>
    </source>
</evidence>